<dbReference type="EMBL" id="ML976620">
    <property type="protein sequence ID" value="KAF1840334.1"/>
    <property type="molecule type" value="Genomic_DNA"/>
</dbReference>
<keyword evidence="2" id="KW-0812">Transmembrane</keyword>
<keyword evidence="2" id="KW-0472">Membrane</keyword>
<evidence type="ECO:0000313" key="3">
    <source>
        <dbReference type="EMBL" id="KAF1840334.1"/>
    </source>
</evidence>
<evidence type="ECO:0008006" key="5">
    <source>
        <dbReference type="Google" id="ProtNLM"/>
    </source>
</evidence>
<gene>
    <name evidence="3" type="ORF">K460DRAFT_421306</name>
</gene>
<protein>
    <recommendedName>
        <fullName evidence="5">Extracellular membrane protein CFEM domain-containing protein</fullName>
    </recommendedName>
</protein>
<keyword evidence="2" id="KW-1133">Transmembrane helix</keyword>
<accession>A0A9P4L3H8</accession>
<sequence>MISGYIPPPALPSTSPSAAAAPAPAPAPPPTDMVAICTISVDCQREAVKIGDTPPRPLNCNYDDFECICGRTNVMAHNTYFSSGCILRECTNVDSRKAFMSRYMEGCTNITTELTDIPADWLPFAPSPQLTSTGRTLRTTEIKMSMTLSQPTSTDLTTLSQDTTMRQTTVPPDTAMLTSTNAADIQLPICGVSRKCLKKQKDHSPSCGPDDLPCICKSSNSLAKNTQFDQQCVFDECHGDIGLREFLQSLVYNCKKVDRELIDIPDRWKIYIPESATTSSTLSTATVTAPPTTSPSGLPASTFAHTQPFHIADGAIAGIAVGVLLTVGILVAMAMVYWKARKKTKELTRKNAILVDRTSEHGASARIDKVMSGRSMTSLTTTADGATLVPASRRETQDGHGIHGQEGGQEYHGKEGYGLEAPKLETRRY</sequence>
<dbReference type="GeneID" id="63855382"/>
<keyword evidence="4" id="KW-1185">Reference proteome</keyword>
<dbReference type="AlphaFoldDB" id="A0A9P4L3H8"/>
<comment type="caution">
    <text evidence="3">The sequence shown here is derived from an EMBL/GenBank/DDBJ whole genome shotgun (WGS) entry which is preliminary data.</text>
</comment>
<dbReference type="OrthoDB" id="3799968at2759"/>
<proteinExistence type="predicted"/>
<evidence type="ECO:0000313" key="4">
    <source>
        <dbReference type="Proteomes" id="UP000800039"/>
    </source>
</evidence>
<reference evidence="3" key="1">
    <citation type="submission" date="2020-01" db="EMBL/GenBank/DDBJ databases">
        <authorList>
            <consortium name="DOE Joint Genome Institute"/>
            <person name="Haridas S."/>
            <person name="Albert R."/>
            <person name="Binder M."/>
            <person name="Bloem J."/>
            <person name="Labutti K."/>
            <person name="Salamov A."/>
            <person name="Andreopoulos B."/>
            <person name="Baker S.E."/>
            <person name="Barry K."/>
            <person name="Bills G."/>
            <person name="Bluhm B.H."/>
            <person name="Cannon C."/>
            <person name="Castanera R."/>
            <person name="Culley D.E."/>
            <person name="Daum C."/>
            <person name="Ezra D."/>
            <person name="Gonzalez J.B."/>
            <person name="Henrissat B."/>
            <person name="Kuo A."/>
            <person name="Liang C."/>
            <person name="Lipzen A."/>
            <person name="Lutzoni F."/>
            <person name="Magnuson J."/>
            <person name="Mondo S."/>
            <person name="Nolan M."/>
            <person name="Ohm R."/>
            <person name="Pangilinan J."/>
            <person name="Park H.-J."/>
            <person name="Ramirez L."/>
            <person name="Alfaro M."/>
            <person name="Sun H."/>
            <person name="Tritt A."/>
            <person name="Yoshinaga Y."/>
            <person name="Zwiers L.-H."/>
            <person name="Turgeon B.G."/>
            <person name="Goodwin S.B."/>
            <person name="Spatafora J.W."/>
            <person name="Crous P.W."/>
            <person name="Grigoriev I.V."/>
        </authorList>
    </citation>
    <scope>NUCLEOTIDE SEQUENCE</scope>
    <source>
        <strain evidence="3">CBS 394.84</strain>
    </source>
</reference>
<feature type="transmembrane region" description="Helical" evidence="2">
    <location>
        <begin position="315"/>
        <end position="338"/>
    </location>
</feature>
<organism evidence="3 4">
    <name type="scientific">Cucurbitaria berberidis CBS 394.84</name>
    <dbReference type="NCBI Taxonomy" id="1168544"/>
    <lineage>
        <taxon>Eukaryota</taxon>
        <taxon>Fungi</taxon>
        <taxon>Dikarya</taxon>
        <taxon>Ascomycota</taxon>
        <taxon>Pezizomycotina</taxon>
        <taxon>Dothideomycetes</taxon>
        <taxon>Pleosporomycetidae</taxon>
        <taxon>Pleosporales</taxon>
        <taxon>Pleosporineae</taxon>
        <taxon>Cucurbitariaceae</taxon>
        <taxon>Cucurbitaria</taxon>
    </lineage>
</organism>
<name>A0A9P4L3H8_9PLEO</name>
<dbReference type="Proteomes" id="UP000800039">
    <property type="component" value="Unassembled WGS sequence"/>
</dbReference>
<evidence type="ECO:0000256" key="2">
    <source>
        <dbReference type="SAM" id="Phobius"/>
    </source>
</evidence>
<evidence type="ECO:0000256" key="1">
    <source>
        <dbReference type="SAM" id="MobiDB-lite"/>
    </source>
</evidence>
<feature type="region of interest" description="Disordered" evidence="1">
    <location>
        <begin position="395"/>
        <end position="429"/>
    </location>
</feature>
<dbReference type="RefSeq" id="XP_040782897.1">
    <property type="nucleotide sequence ID" value="XM_040938132.1"/>
</dbReference>